<reference evidence="4" key="1">
    <citation type="journal article" date="2013" name="Science">
        <title>The Amborella genome and the evolution of flowering plants.</title>
        <authorList>
            <consortium name="Amborella Genome Project"/>
        </authorList>
    </citation>
    <scope>NUCLEOTIDE SEQUENCE [LARGE SCALE GENOMIC DNA]</scope>
</reference>
<evidence type="ECO:0000256" key="2">
    <source>
        <dbReference type="PROSITE-ProRule" id="PRU00708"/>
    </source>
</evidence>
<dbReference type="Gene3D" id="1.25.40.10">
    <property type="entry name" value="Tetratricopeptide repeat domain"/>
    <property type="match status" value="1"/>
</dbReference>
<dbReference type="InterPro" id="IPR011990">
    <property type="entry name" value="TPR-like_helical_dom_sf"/>
</dbReference>
<dbReference type="InterPro" id="IPR002885">
    <property type="entry name" value="PPR_rpt"/>
</dbReference>
<gene>
    <name evidence="3" type="ORF">AMTR_s00058p00196450</name>
</gene>
<dbReference type="STRING" id="13333.W1PG72"/>
<protein>
    <recommendedName>
        <fullName evidence="5">Pentatricopeptide repeat-containing protein</fullName>
    </recommendedName>
</protein>
<dbReference type="eggNOG" id="KOG4197">
    <property type="taxonomic scope" value="Eukaryota"/>
</dbReference>
<proteinExistence type="predicted"/>
<organism evidence="3 4">
    <name type="scientific">Amborella trichopoda</name>
    <dbReference type="NCBI Taxonomy" id="13333"/>
    <lineage>
        <taxon>Eukaryota</taxon>
        <taxon>Viridiplantae</taxon>
        <taxon>Streptophyta</taxon>
        <taxon>Embryophyta</taxon>
        <taxon>Tracheophyta</taxon>
        <taxon>Spermatophyta</taxon>
        <taxon>Magnoliopsida</taxon>
        <taxon>Amborellales</taxon>
        <taxon>Amborellaceae</taxon>
        <taxon>Amborella</taxon>
    </lineage>
</organism>
<feature type="repeat" description="PPR" evidence="2">
    <location>
        <begin position="5"/>
        <end position="39"/>
    </location>
</feature>
<dbReference type="InterPro" id="IPR046960">
    <property type="entry name" value="PPR_At4g14850-like_plant"/>
</dbReference>
<keyword evidence="1" id="KW-0677">Repeat</keyword>
<accession>W1PG72</accession>
<dbReference type="HOGENOM" id="CLU_2674393_0_0_1"/>
<sequence>MLDRDKFSWTTMISSFALHGQGKLAVRLFGRMVREGVEPDEISFTAVPKACSQGVLLNEGLEIFEPMQQLSITVV</sequence>
<evidence type="ECO:0000256" key="1">
    <source>
        <dbReference type="ARBA" id="ARBA00022737"/>
    </source>
</evidence>
<dbReference type="PANTHER" id="PTHR47926">
    <property type="entry name" value="PENTATRICOPEPTIDE REPEAT-CONTAINING PROTEIN"/>
    <property type="match status" value="1"/>
</dbReference>
<dbReference type="NCBIfam" id="TIGR00756">
    <property type="entry name" value="PPR"/>
    <property type="match status" value="1"/>
</dbReference>
<dbReference type="GO" id="GO:0003723">
    <property type="term" value="F:RNA binding"/>
    <property type="evidence" value="ECO:0007669"/>
    <property type="project" value="InterPro"/>
</dbReference>
<dbReference type="Gramene" id="ERN06669">
    <property type="protein sequence ID" value="ERN06669"/>
    <property type="gene ID" value="AMTR_s00058p00196450"/>
</dbReference>
<dbReference type="Proteomes" id="UP000017836">
    <property type="component" value="Unassembled WGS sequence"/>
</dbReference>
<name>W1PG72_AMBTC</name>
<dbReference type="GO" id="GO:0009451">
    <property type="term" value="P:RNA modification"/>
    <property type="evidence" value="ECO:0007669"/>
    <property type="project" value="InterPro"/>
</dbReference>
<dbReference type="PANTHER" id="PTHR47926:SF347">
    <property type="entry name" value="PENTATRICOPEPTIDE REPEAT-CONTAINING PROTEIN"/>
    <property type="match status" value="1"/>
</dbReference>
<evidence type="ECO:0008006" key="5">
    <source>
        <dbReference type="Google" id="ProtNLM"/>
    </source>
</evidence>
<dbReference type="Pfam" id="PF13041">
    <property type="entry name" value="PPR_2"/>
    <property type="match status" value="1"/>
</dbReference>
<dbReference type="PROSITE" id="PS51375">
    <property type="entry name" value="PPR"/>
    <property type="match status" value="1"/>
</dbReference>
<keyword evidence="4" id="KW-1185">Reference proteome</keyword>
<evidence type="ECO:0000313" key="4">
    <source>
        <dbReference type="Proteomes" id="UP000017836"/>
    </source>
</evidence>
<dbReference type="AlphaFoldDB" id="W1PG72"/>
<evidence type="ECO:0000313" key="3">
    <source>
        <dbReference type="EMBL" id="ERN06669.1"/>
    </source>
</evidence>
<dbReference type="EMBL" id="KI393888">
    <property type="protein sequence ID" value="ERN06669.1"/>
    <property type="molecule type" value="Genomic_DNA"/>
</dbReference>